<reference evidence="1 2" key="1">
    <citation type="journal article" date="2010" name="Nat. Biotechnol.">
        <title>Genome sequence of the model mushroom Schizophyllum commune.</title>
        <authorList>
            <person name="Ohm R.A."/>
            <person name="de Jong J.F."/>
            <person name="Lugones L.G."/>
            <person name="Aerts A."/>
            <person name="Kothe E."/>
            <person name="Stajich J.E."/>
            <person name="de Vries R.P."/>
            <person name="Record E."/>
            <person name="Levasseur A."/>
            <person name="Baker S.E."/>
            <person name="Bartholomew K.A."/>
            <person name="Coutinho P.M."/>
            <person name="Erdmann S."/>
            <person name="Fowler T.J."/>
            <person name="Gathman A.C."/>
            <person name="Lombard V."/>
            <person name="Henrissat B."/>
            <person name="Knabe N."/>
            <person name="Kuees U."/>
            <person name="Lilly W.W."/>
            <person name="Lindquist E."/>
            <person name="Lucas S."/>
            <person name="Magnuson J.K."/>
            <person name="Piumi F."/>
            <person name="Raudaskoski M."/>
            <person name="Salamov A."/>
            <person name="Schmutz J."/>
            <person name="Schwarze F.W.M.R."/>
            <person name="vanKuyk P.A."/>
            <person name="Horton J.S."/>
            <person name="Grigoriev I.V."/>
            <person name="Woesten H.A.B."/>
        </authorList>
    </citation>
    <scope>NUCLEOTIDE SEQUENCE [LARGE SCALE GENOMIC DNA]</scope>
    <source>
        <strain evidence="2">H4-8 / FGSC 9210</strain>
    </source>
</reference>
<dbReference type="RefSeq" id="XP_003031178.1">
    <property type="nucleotide sequence ID" value="XM_003031132.1"/>
</dbReference>
<accession>D8Q6P5</accession>
<proteinExistence type="predicted"/>
<dbReference type="AlphaFoldDB" id="D8Q6P5"/>
<gene>
    <name evidence="1" type="ORF">SCHCODRAFT_109476</name>
</gene>
<feature type="non-terminal residue" evidence="1">
    <location>
        <position position="133"/>
    </location>
</feature>
<dbReference type="KEGG" id="scm:SCHCO_02669107"/>
<sequence>MGEEYRPLDLSAAEAALPALAFYSDPDVGGYVISHGNSWYRGQAINELNVSTLLWLANVQATGGPLADARDAAEAYMNGILQNPGYVRIPYGQYRFATIGSVMSDDPEYIRWISCLFVLNSQPPNIFDLVSVS</sequence>
<dbReference type="HOGENOM" id="CLU_1907889_0_0_1"/>
<keyword evidence="2" id="KW-1185">Reference proteome</keyword>
<dbReference type="InParanoid" id="D8Q6P5"/>
<name>D8Q6P5_SCHCM</name>
<evidence type="ECO:0000313" key="1">
    <source>
        <dbReference type="EMBL" id="EFI96275.1"/>
    </source>
</evidence>
<evidence type="ECO:0000313" key="2">
    <source>
        <dbReference type="Proteomes" id="UP000007431"/>
    </source>
</evidence>
<protein>
    <submittedName>
        <fullName evidence="1">Uncharacterized protein</fullName>
    </submittedName>
</protein>
<dbReference type="VEuPathDB" id="FungiDB:SCHCODRAFT_02669107"/>
<dbReference type="EMBL" id="GL377307">
    <property type="protein sequence ID" value="EFI96275.1"/>
    <property type="molecule type" value="Genomic_DNA"/>
</dbReference>
<dbReference type="GeneID" id="9588951"/>
<dbReference type="Proteomes" id="UP000007431">
    <property type="component" value="Unassembled WGS sequence"/>
</dbReference>
<organism evidence="2">
    <name type="scientific">Schizophyllum commune (strain H4-8 / FGSC 9210)</name>
    <name type="common">Split gill fungus</name>
    <dbReference type="NCBI Taxonomy" id="578458"/>
    <lineage>
        <taxon>Eukaryota</taxon>
        <taxon>Fungi</taxon>
        <taxon>Dikarya</taxon>
        <taxon>Basidiomycota</taxon>
        <taxon>Agaricomycotina</taxon>
        <taxon>Agaricomycetes</taxon>
        <taxon>Agaricomycetidae</taxon>
        <taxon>Agaricales</taxon>
        <taxon>Schizophyllaceae</taxon>
        <taxon>Schizophyllum</taxon>
    </lineage>
</organism>